<evidence type="ECO:0000256" key="1">
    <source>
        <dbReference type="ARBA" id="ARBA00023015"/>
    </source>
</evidence>
<evidence type="ECO:0000313" key="6">
    <source>
        <dbReference type="EMBL" id="TDC76550.1"/>
    </source>
</evidence>
<dbReference type="Gene3D" id="1.10.357.10">
    <property type="entry name" value="Tetracycline Repressor, domain 2"/>
    <property type="match status" value="1"/>
</dbReference>
<dbReference type="Pfam" id="PF00440">
    <property type="entry name" value="TetR_N"/>
    <property type="match status" value="1"/>
</dbReference>
<gene>
    <name evidence="6" type="ORF">E1283_09520</name>
</gene>
<dbReference type="OrthoDB" id="2356263at2"/>
<keyword evidence="3" id="KW-0804">Transcription</keyword>
<dbReference type="Proteomes" id="UP000295345">
    <property type="component" value="Unassembled WGS sequence"/>
</dbReference>
<evidence type="ECO:0000259" key="4">
    <source>
        <dbReference type="Pfam" id="PF00440"/>
    </source>
</evidence>
<dbReference type="InterPro" id="IPR001647">
    <property type="entry name" value="HTH_TetR"/>
</dbReference>
<evidence type="ECO:0000313" key="7">
    <source>
        <dbReference type="Proteomes" id="UP000295345"/>
    </source>
</evidence>
<name>A0A4R4TGE1_9ACTN</name>
<dbReference type="EMBL" id="SMKI01000074">
    <property type="protein sequence ID" value="TDC76550.1"/>
    <property type="molecule type" value="Genomic_DNA"/>
</dbReference>
<protein>
    <submittedName>
        <fullName evidence="6">TetR/AcrR family transcriptional regulator</fullName>
    </submittedName>
</protein>
<dbReference type="PANTHER" id="PTHR30055">
    <property type="entry name" value="HTH-TYPE TRANSCRIPTIONAL REGULATOR RUTR"/>
    <property type="match status" value="1"/>
</dbReference>
<proteinExistence type="predicted"/>
<dbReference type="AlphaFoldDB" id="A0A4R4TGE1"/>
<dbReference type="Pfam" id="PF17939">
    <property type="entry name" value="TetR_C_30"/>
    <property type="match status" value="1"/>
</dbReference>
<accession>A0A4R4TGE1</accession>
<organism evidence="6 7">
    <name type="scientific">Streptomyces hainanensis</name>
    <dbReference type="NCBI Taxonomy" id="402648"/>
    <lineage>
        <taxon>Bacteria</taxon>
        <taxon>Bacillati</taxon>
        <taxon>Actinomycetota</taxon>
        <taxon>Actinomycetes</taxon>
        <taxon>Kitasatosporales</taxon>
        <taxon>Streptomycetaceae</taxon>
        <taxon>Streptomyces</taxon>
    </lineage>
</organism>
<dbReference type="GO" id="GO:0003700">
    <property type="term" value="F:DNA-binding transcription factor activity"/>
    <property type="evidence" value="ECO:0007669"/>
    <property type="project" value="TreeGrafter"/>
</dbReference>
<feature type="domain" description="HTH tetR-type" evidence="4">
    <location>
        <begin position="18"/>
        <end position="65"/>
    </location>
</feature>
<dbReference type="InterPro" id="IPR041586">
    <property type="entry name" value="PsrA_TetR_C"/>
</dbReference>
<evidence type="ECO:0000256" key="3">
    <source>
        <dbReference type="ARBA" id="ARBA00023163"/>
    </source>
</evidence>
<sequence length="216" mass="23312">MTVKTARGERANATRELILAAAERLFAEQGVYAVSNRRVGEAAGQGNNTAVGYHFGTKTDLVLAIARRHQAEIERIRARALADAGDSADLAVWVACLVRPVTGHLAALPGPTWYARFRAQVATDPALHRIVTEEALASPTLRRIVDGLDRCLPELPPEVRAERGAMVRRLILFTCAEHERALADDPPTPGASWDEVATGLVDALVGLWGAPVTRRA</sequence>
<dbReference type="RefSeq" id="WP_132817498.1">
    <property type="nucleotide sequence ID" value="NZ_SMKI01000074.1"/>
</dbReference>
<dbReference type="PANTHER" id="PTHR30055:SF234">
    <property type="entry name" value="HTH-TYPE TRANSCRIPTIONAL REGULATOR BETI"/>
    <property type="match status" value="1"/>
</dbReference>
<dbReference type="SUPFAM" id="SSF46689">
    <property type="entry name" value="Homeodomain-like"/>
    <property type="match status" value="1"/>
</dbReference>
<keyword evidence="7" id="KW-1185">Reference proteome</keyword>
<evidence type="ECO:0000256" key="2">
    <source>
        <dbReference type="ARBA" id="ARBA00023125"/>
    </source>
</evidence>
<dbReference type="GO" id="GO:0000976">
    <property type="term" value="F:transcription cis-regulatory region binding"/>
    <property type="evidence" value="ECO:0007669"/>
    <property type="project" value="TreeGrafter"/>
</dbReference>
<feature type="domain" description="PsrA tetracyclin repressor-like C-terminal" evidence="5">
    <location>
        <begin position="96"/>
        <end position="206"/>
    </location>
</feature>
<dbReference type="InterPro" id="IPR050109">
    <property type="entry name" value="HTH-type_TetR-like_transc_reg"/>
</dbReference>
<dbReference type="InterPro" id="IPR009057">
    <property type="entry name" value="Homeodomain-like_sf"/>
</dbReference>
<keyword evidence="1" id="KW-0805">Transcription regulation</keyword>
<comment type="caution">
    <text evidence="6">The sequence shown here is derived from an EMBL/GenBank/DDBJ whole genome shotgun (WGS) entry which is preliminary data.</text>
</comment>
<reference evidence="6 7" key="1">
    <citation type="submission" date="2019-03" db="EMBL/GenBank/DDBJ databases">
        <title>Draft genome sequences of novel Actinobacteria.</title>
        <authorList>
            <person name="Sahin N."/>
            <person name="Ay H."/>
            <person name="Saygin H."/>
        </authorList>
    </citation>
    <scope>NUCLEOTIDE SEQUENCE [LARGE SCALE GENOMIC DNA]</scope>
    <source>
        <strain evidence="6 7">DSM 41900</strain>
    </source>
</reference>
<evidence type="ECO:0000259" key="5">
    <source>
        <dbReference type="Pfam" id="PF17939"/>
    </source>
</evidence>
<keyword evidence="2" id="KW-0238">DNA-binding</keyword>